<name>A0A9X3N1K4_9ACTN</name>
<feature type="non-terminal residue" evidence="1">
    <location>
        <position position="1"/>
    </location>
</feature>
<proteinExistence type="predicted"/>
<organism evidence="1 2">
    <name type="scientific">Solirubrobacter ginsenosidimutans</name>
    <dbReference type="NCBI Taxonomy" id="490573"/>
    <lineage>
        <taxon>Bacteria</taxon>
        <taxon>Bacillati</taxon>
        <taxon>Actinomycetota</taxon>
        <taxon>Thermoleophilia</taxon>
        <taxon>Solirubrobacterales</taxon>
        <taxon>Solirubrobacteraceae</taxon>
        <taxon>Solirubrobacter</taxon>
    </lineage>
</organism>
<comment type="caution">
    <text evidence="1">The sequence shown here is derived from an EMBL/GenBank/DDBJ whole genome shotgun (WGS) entry which is preliminary data.</text>
</comment>
<keyword evidence="2" id="KW-1185">Reference proteome</keyword>
<protein>
    <recommendedName>
        <fullName evidence="3">Mycofactocin system glycosyltransferase</fullName>
    </recommendedName>
</protein>
<dbReference type="Proteomes" id="UP001149140">
    <property type="component" value="Unassembled WGS sequence"/>
</dbReference>
<reference evidence="1" key="1">
    <citation type="submission" date="2022-10" db="EMBL/GenBank/DDBJ databases">
        <title>The WGS of Solirubrobacter ginsenosidimutans DSM 21036.</title>
        <authorList>
            <person name="Jiang Z."/>
        </authorList>
    </citation>
    <scope>NUCLEOTIDE SEQUENCE</scope>
    <source>
        <strain evidence="1">DSM 21036</strain>
    </source>
</reference>
<evidence type="ECO:0008006" key="3">
    <source>
        <dbReference type="Google" id="ProtNLM"/>
    </source>
</evidence>
<accession>A0A9X3N1K4</accession>
<dbReference type="EMBL" id="JAPDOD010000072">
    <property type="protein sequence ID" value="MDA0166690.1"/>
    <property type="molecule type" value="Genomic_DNA"/>
</dbReference>
<dbReference type="AlphaFoldDB" id="A0A9X3N1K4"/>
<gene>
    <name evidence="1" type="ORF">OM076_40890</name>
</gene>
<dbReference type="InterPro" id="IPR029044">
    <property type="entry name" value="Nucleotide-diphossugar_trans"/>
</dbReference>
<evidence type="ECO:0000313" key="1">
    <source>
        <dbReference type="EMBL" id="MDA0166690.1"/>
    </source>
</evidence>
<sequence length="254" mass="27587">GLADALRRRAADALGAYEAARSPLDRGPAPARVVPYGRVPFVPGAAIVVRRHLRFDETLEGGEDVEFAWRVPYVRYEPAAHVAHAHRTDPAKWFTRRVYYGRTAAGIAKRHPGKARPLNVSPWTTAAWVTLAAKRPPLALAIVGIATALAARQLEDAVPDPKRTAFDLVARGSWHSGRVVADALTRAWWPLSAAAALTLPRTRAPLAAALATKSPLQLADDLAYGIGLWQGCFQQRTLDPLLPAKAWTLDHSTL</sequence>
<dbReference type="SUPFAM" id="SSF53448">
    <property type="entry name" value="Nucleotide-diphospho-sugar transferases"/>
    <property type="match status" value="1"/>
</dbReference>
<evidence type="ECO:0000313" key="2">
    <source>
        <dbReference type="Proteomes" id="UP001149140"/>
    </source>
</evidence>